<sequence length="321" mass="35753">MDSLYDIKWNFSNLEYAFEEGGLLSGKKVYLFGCTEPQLVMHKQENKVICIPVVVAVVSPFPPSDKIGISFIQREAEEIIPMKQMKMDWVPYIPLEDEDSQVESHCFIDAAFVPAKFQHHNTPKDVEVVPVSSTLPPEPPVSVAVESQPPILPLPVTSRPTHRDLQVKSSPPVQPTAPTNARPVMPFPLPGQRTRFSELLFCLNLPAINTADCRYPANSHRKIKVLESLINDELLQTDILEDGEIEDKHVPVIGELSEQHNGVGKESEVDHNENRESFLTSEVSNGYQADASAVALKDMSNKFSCDPCTYSFTPSPGFQVN</sequence>
<comment type="caution">
    <text evidence="2">The sequence shown here is derived from an EMBL/GenBank/DDBJ whole genome shotgun (WGS) entry which is preliminary data.</text>
</comment>
<dbReference type="PANTHER" id="PTHR33704">
    <property type="entry name" value="PROTEIN HEAT INTOLERANT 4-RELATED"/>
    <property type="match status" value="1"/>
</dbReference>
<feature type="region of interest" description="Disordered" evidence="1">
    <location>
        <begin position="161"/>
        <end position="184"/>
    </location>
</feature>
<reference evidence="2 3" key="1">
    <citation type="journal article" date="2022" name="Nat. Genet.">
        <title>Improved pea reference genome and pan-genome highlight genomic features and evolutionary characteristics.</title>
        <authorList>
            <person name="Yang T."/>
            <person name="Liu R."/>
            <person name="Luo Y."/>
            <person name="Hu S."/>
            <person name="Wang D."/>
            <person name="Wang C."/>
            <person name="Pandey M.K."/>
            <person name="Ge S."/>
            <person name="Xu Q."/>
            <person name="Li N."/>
            <person name="Li G."/>
            <person name="Huang Y."/>
            <person name="Saxena R.K."/>
            <person name="Ji Y."/>
            <person name="Li M."/>
            <person name="Yan X."/>
            <person name="He Y."/>
            <person name="Liu Y."/>
            <person name="Wang X."/>
            <person name="Xiang C."/>
            <person name="Varshney R.K."/>
            <person name="Ding H."/>
            <person name="Gao S."/>
            <person name="Zong X."/>
        </authorList>
    </citation>
    <scope>NUCLEOTIDE SEQUENCE [LARGE SCALE GENOMIC DNA]</scope>
    <source>
        <strain evidence="2 3">cv. Zhongwan 6</strain>
    </source>
</reference>
<protein>
    <submittedName>
        <fullName evidence="2">Uncharacterized protein</fullName>
    </submittedName>
</protein>
<organism evidence="2 3">
    <name type="scientific">Pisum sativum</name>
    <name type="common">Garden pea</name>
    <name type="synonym">Lathyrus oleraceus</name>
    <dbReference type="NCBI Taxonomy" id="3888"/>
    <lineage>
        <taxon>Eukaryota</taxon>
        <taxon>Viridiplantae</taxon>
        <taxon>Streptophyta</taxon>
        <taxon>Embryophyta</taxon>
        <taxon>Tracheophyta</taxon>
        <taxon>Spermatophyta</taxon>
        <taxon>Magnoliopsida</taxon>
        <taxon>eudicotyledons</taxon>
        <taxon>Gunneridae</taxon>
        <taxon>Pentapetalae</taxon>
        <taxon>rosids</taxon>
        <taxon>fabids</taxon>
        <taxon>Fabales</taxon>
        <taxon>Fabaceae</taxon>
        <taxon>Papilionoideae</taxon>
        <taxon>50 kb inversion clade</taxon>
        <taxon>NPAAA clade</taxon>
        <taxon>Hologalegina</taxon>
        <taxon>IRL clade</taxon>
        <taxon>Fabeae</taxon>
        <taxon>Lathyrus</taxon>
    </lineage>
</organism>
<proteinExistence type="predicted"/>
<evidence type="ECO:0000313" key="3">
    <source>
        <dbReference type="Proteomes" id="UP001058974"/>
    </source>
</evidence>
<keyword evidence="3" id="KW-1185">Reference proteome</keyword>
<dbReference type="GO" id="GO:1900034">
    <property type="term" value="P:regulation of cellular response to heat"/>
    <property type="evidence" value="ECO:0007669"/>
    <property type="project" value="InterPro"/>
</dbReference>
<dbReference type="InterPro" id="IPR039313">
    <property type="entry name" value="HIT4"/>
</dbReference>
<dbReference type="Proteomes" id="UP001058974">
    <property type="component" value="Chromosome 7"/>
</dbReference>
<name>A0A9D4ZY17_PEA</name>
<accession>A0A9D4ZY17</accession>
<evidence type="ECO:0000313" key="2">
    <source>
        <dbReference type="EMBL" id="KAI5386663.1"/>
    </source>
</evidence>
<dbReference type="AlphaFoldDB" id="A0A9D4ZY17"/>
<feature type="compositionally biased region" description="Polar residues" evidence="1">
    <location>
        <begin position="167"/>
        <end position="179"/>
    </location>
</feature>
<evidence type="ECO:0000256" key="1">
    <source>
        <dbReference type="SAM" id="MobiDB-lite"/>
    </source>
</evidence>
<dbReference type="Gramene" id="Psat07G0298600-T1">
    <property type="protein sequence ID" value="KAI5386663.1"/>
    <property type="gene ID" value="KIW84_072986"/>
</dbReference>
<gene>
    <name evidence="2" type="ORF">KIW84_072986</name>
</gene>
<dbReference type="PANTHER" id="PTHR33704:SF1">
    <property type="entry name" value="PROTEIN HEAT INTOLERANT 4-RELATED"/>
    <property type="match status" value="1"/>
</dbReference>
<dbReference type="EMBL" id="JAMSHJ010000007">
    <property type="protein sequence ID" value="KAI5386663.1"/>
    <property type="molecule type" value="Genomic_DNA"/>
</dbReference>